<dbReference type="InterPro" id="IPR040256">
    <property type="entry name" value="At4g02000-like"/>
</dbReference>
<gene>
    <name evidence="3" type="ORF">Salat_2539500</name>
</gene>
<dbReference type="InterPro" id="IPR025836">
    <property type="entry name" value="Zn_knuckle_CX2CX4HX4C"/>
</dbReference>
<dbReference type="PANTHER" id="PTHR31286">
    <property type="entry name" value="GLYCINE-RICH CELL WALL STRUCTURAL PROTEIN 1.8-LIKE"/>
    <property type="match status" value="1"/>
</dbReference>
<comment type="caution">
    <text evidence="3">The sequence shown here is derived from an EMBL/GenBank/DDBJ whole genome shotgun (WGS) entry which is preliminary data.</text>
</comment>
<dbReference type="Proteomes" id="UP001293254">
    <property type="component" value="Unassembled WGS sequence"/>
</dbReference>
<keyword evidence="1" id="KW-0863">Zinc-finger</keyword>
<accession>A0AAE2CCM3</accession>
<dbReference type="PANTHER" id="PTHR31286:SF153">
    <property type="entry name" value="DUF4283 DOMAIN PROTEIN"/>
    <property type="match status" value="1"/>
</dbReference>
<dbReference type="Pfam" id="PF14392">
    <property type="entry name" value="zf-CCHC_4"/>
    <property type="match status" value="1"/>
</dbReference>
<protein>
    <recommendedName>
        <fullName evidence="2">CCHC-type domain-containing protein</fullName>
    </recommendedName>
</protein>
<dbReference type="GO" id="GO:0008270">
    <property type="term" value="F:zinc ion binding"/>
    <property type="evidence" value="ECO:0007669"/>
    <property type="project" value="UniProtKB-KW"/>
</dbReference>
<feature type="domain" description="CCHC-type" evidence="2">
    <location>
        <begin position="130"/>
        <end position="143"/>
    </location>
</feature>
<dbReference type="InterPro" id="IPR001878">
    <property type="entry name" value="Znf_CCHC"/>
</dbReference>
<reference evidence="3" key="1">
    <citation type="submission" date="2020-06" db="EMBL/GenBank/DDBJ databases">
        <authorList>
            <person name="Li T."/>
            <person name="Hu X."/>
            <person name="Zhang T."/>
            <person name="Song X."/>
            <person name="Zhang H."/>
            <person name="Dai N."/>
            <person name="Sheng W."/>
            <person name="Hou X."/>
            <person name="Wei L."/>
        </authorList>
    </citation>
    <scope>NUCLEOTIDE SEQUENCE</scope>
    <source>
        <strain evidence="3">3651</strain>
        <tissue evidence="3">Leaf</tissue>
    </source>
</reference>
<dbReference type="GO" id="GO:0003676">
    <property type="term" value="F:nucleic acid binding"/>
    <property type="evidence" value="ECO:0007669"/>
    <property type="project" value="InterPro"/>
</dbReference>
<organism evidence="3 4">
    <name type="scientific">Sesamum alatum</name>
    <dbReference type="NCBI Taxonomy" id="300844"/>
    <lineage>
        <taxon>Eukaryota</taxon>
        <taxon>Viridiplantae</taxon>
        <taxon>Streptophyta</taxon>
        <taxon>Embryophyta</taxon>
        <taxon>Tracheophyta</taxon>
        <taxon>Spermatophyta</taxon>
        <taxon>Magnoliopsida</taxon>
        <taxon>eudicotyledons</taxon>
        <taxon>Gunneridae</taxon>
        <taxon>Pentapetalae</taxon>
        <taxon>asterids</taxon>
        <taxon>lamiids</taxon>
        <taxon>Lamiales</taxon>
        <taxon>Pedaliaceae</taxon>
        <taxon>Sesamum</taxon>
    </lineage>
</organism>
<evidence type="ECO:0000313" key="3">
    <source>
        <dbReference type="EMBL" id="KAK4417140.1"/>
    </source>
</evidence>
<dbReference type="PROSITE" id="PS50158">
    <property type="entry name" value="ZF_CCHC"/>
    <property type="match status" value="1"/>
</dbReference>
<evidence type="ECO:0000256" key="1">
    <source>
        <dbReference type="PROSITE-ProRule" id="PRU00047"/>
    </source>
</evidence>
<evidence type="ECO:0000313" key="4">
    <source>
        <dbReference type="Proteomes" id="UP001293254"/>
    </source>
</evidence>
<evidence type="ECO:0000259" key="2">
    <source>
        <dbReference type="PROSITE" id="PS50158"/>
    </source>
</evidence>
<sequence length="248" mass="28409">MDSDILCLNSILSLTEAAEVFIPRTDWDKGYAGNHLTLVGRVLSHRLVHFEATKARLVDLFQSSKGVIAHKVSESRFCLVFTHIEDFRRVLDLRPWLFDWNLVILQLLPPHAKPEQVIVWFSYERLPTFCYLCGKLGHVGRFCEVQFQDDFTDPRVNSPYGAWLRASRPSRRLGVSKSVVYPMYVWNAPRPMVGSSSHIGSSVLGDFSQVGTGGRKLVHWKRMARLLLRGFKSDWAKRSSYLVRLVTS</sequence>
<keyword evidence="1" id="KW-0862">Zinc</keyword>
<name>A0AAE2CCM3_9LAMI</name>
<keyword evidence="4" id="KW-1185">Reference proteome</keyword>
<proteinExistence type="predicted"/>
<dbReference type="AlphaFoldDB" id="A0AAE2CCM3"/>
<reference evidence="3" key="2">
    <citation type="journal article" date="2024" name="Plant">
        <title>Genomic evolution and insights into agronomic trait innovations of Sesamum species.</title>
        <authorList>
            <person name="Miao H."/>
            <person name="Wang L."/>
            <person name="Qu L."/>
            <person name="Liu H."/>
            <person name="Sun Y."/>
            <person name="Le M."/>
            <person name="Wang Q."/>
            <person name="Wei S."/>
            <person name="Zheng Y."/>
            <person name="Lin W."/>
            <person name="Duan Y."/>
            <person name="Cao H."/>
            <person name="Xiong S."/>
            <person name="Wang X."/>
            <person name="Wei L."/>
            <person name="Li C."/>
            <person name="Ma Q."/>
            <person name="Ju M."/>
            <person name="Zhao R."/>
            <person name="Li G."/>
            <person name="Mu C."/>
            <person name="Tian Q."/>
            <person name="Mei H."/>
            <person name="Zhang T."/>
            <person name="Gao T."/>
            <person name="Zhang H."/>
        </authorList>
    </citation>
    <scope>NUCLEOTIDE SEQUENCE</scope>
    <source>
        <strain evidence="3">3651</strain>
    </source>
</reference>
<dbReference type="EMBL" id="JACGWO010000010">
    <property type="protein sequence ID" value="KAK4417140.1"/>
    <property type="molecule type" value="Genomic_DNA"/>
</dbReference>
<keyword evidence="1" id="KW-0479">Metal-binding</keyword>